<proteinExistence type="predicted"/>
<name>A0A4U2A6H1_9VIBR</name>
<dbReference type="EMBL" id="SYVO01000038">
    <property type="protein sequence ID" value="TKG08702.1"/>
    <property type="molecule type" value="Genomic_DNA"/>
</dbReference>
<feature type="signal peptide" evidence="1">
    <location>
        <begin position="1"/>
        <end position="32"/>
    </location>
</feature>
<evidence type="ECO:0000313" key="2">
    <source>
        <dbReference type="EMBL" id="TKG08702.1"/>
    </source>
</evidence>
<dbReference type="Proteomes" id="UP000305840">
    <property type="component" value="Unassembled WGS sequence"/>
</dbReference>
<keyword evidence="1" id="KW-0732">Signal</keyword>
<evidence type="ECO:0000256" key="1">
    <source>
        <dbReference type="SAM" id="SignalP"/>
    </source>
</evidence>
<gene>
    <name evidence="2" type="ORF">FCV91_11570</name>
</gene>
<dbReference type="AlphaFoldDB" id="A0A4U2A6H1"/>
<reference evidence="2 3" key="1">
    <citation type="submission" date="2019-04" db="EMBL/GenBank/DDBJ databases">
        <title>A reverse ecology approach based on a biological definition of microbial populations.</title>
        <authorList>
            <person name="Arevalo P."/>
            <person name="Vaninsberghe D."/>
            <person name="Elsherbini J."/>
            <person name="Gore J."/>
            <person name="Polz M."/>
        </authorList>
    </citation>
    <scope>NUCLEOTIDE SEQUENCE [LARGE SCALE GENOMIC DNA]</scope>
    <source>
        <strain evidence="2 3">10N.222.48.A1</strain>
    </source>
</reference>
<organism evidence="2 3">
    <name type="scientific">Vibrio lentus</name>
    <dbReference type="NCBI Taxonomy" id="136468"/>
    <lineage>
        <taxon>Bacteria</taxon>
        <taxon>Pseudomonadati</taxon>
        <taxon>Pseudomonadota</taxon>
        <taxon>Gammaproteobacteria</taxon>
        <taxon>Vibrionales</taxon>
        <taxon>Vibrionaceae</taxon>
        <taxon>Vibrio</taxon>
    </lineage>
</organism>
<sequence>MIILINQLTDKKMKKTLLLSLMAIAVAPQAFSQNLIIDTKGLDQEKYSADMYQCEQLSSQVQLQQTQSTGRTTIRHVGRGAALGAGAAAIGGGSGSTGAEIGAGIGLVTGFLGGSAQKEQASMQYSGEKDKVMRNCMTERGYTILN</sequence>
<feature type="chain" id="PRO_5030103351" evidence="1">
    <location>
        <begin position="33"/>
        <end position="146"/>
    </location>
</feature>
<accession>A0A4U2A6H1</accession>
<comment type="caution">
    <text evidence="2">The sequence shown here is derived from an EMBL/GenBank/DDBJ whole genome shotgun (WGS) entry which is preliminary data.</text>
</comment>
<evidence type="ECO:0000313" key="3">
    <source>
        <dbReference type="Proteomes" id="UP000305840"/>
    </source>
</evidence>
<protein>
    <submittedName>
        <fullName evidence="2">Glycine zipper family protein</fullName>
    </submittedName>
</protein>